<dbReference type="EnsemblPlants" id="LPERR06G12870.1">
    <property type="protein sequence ID" value="LPERR06G12870.1"/>
    <property type="gene ID" value="LPERR06G12870"/>
</dbReference>
<sequence length="76" mass="8527">MKGSLINNASVSAIMKGSLDELSLLKCSAFSRYHFLIVYLPQPNPLTYLEAISRNRNLEAVDPIDFGCLILEELRL</sequence>
<protein>
    <recommendedName>
        <fullName evidence="1">F-box/LRR-repeat protein 15-like leucin rich repeat domain-containing protein</fullName>
    </recommendedName>
</protein>
<dbReference type="AlphaFoldDB" id="A0A0D9WQF9"/>
<dbReference type="InterPro" id="IPR057207">
    <property type="entry name" value="FBXL15_LRR"/>
</dbReference>
<name>A0A0D9WQF9_9ORYZ</name>
<dbReference type="Pfam" id="PF25372">
    <property type="entry name" value="DUF7885"/>
    <property type="match status" value="1"/>
</dbReference>
<feature type="domain" description="F-box/LRR-repeat protein 15-like leucin rich repeat" evidence="1">
    <location>
        <begin position="3"/>
        <end position="38"/>
    </location>
</feature>
<dbReference type="Gramene" id="LPERR06G12870.1">
    <property type="protein sequence ID" value="LPERR06G12870.1"/>
    <property type="gene ID" value="LPERR06G12870"/>
</dbReference>
<reference evidence="3" key="2">
    <citation type="submission" date="2013-12" db="EMBL/GenBank/DDBJ databases">
        <authorList>
            <person name="Yu Y."/>
            <person name="Lee S."/>
            <person name="de Baynast K."/>
            <person name="Wissotski M."/>
            <person name="Liu L."/>
            <person name="Talag J."/>
            <person name="Goicoechea J."/>
            <person name="Angelova A."/>
            <person name="Jetty R."/>
            <person name="Kudrna D."/>
            <person name="Golser W."/>
            <person name="Rivera L."/>
            <person name="Zhang J."/>
            <person name="Wing R."/>
        </authorList>
    </citation>
    <scope>NUCLEOTIDE SEQUENCE</scope>
</reference>
<organism evidence="2 3">
    <name type="scientific">Leersia perrieri</name>
    <dbReference type="NCBI Taxonomy" id="77586"/>
    <lineage>
        <taxon>Eukaryota</taxon>
        <taxon>Viridiplantae</taxon>
        <taxon>Streptophyta</taxon>
        <taxon>Embryophyta</taxon>
        <taxon>Tracheophyta</taxon>
        <taxon>Spermatophyta</taxon>
        <taxon>Magnoliopsida</taxon>
        <taxon>Liliopsida</taxon>
        <taxon>Poales</taxon>
        <taxon>Poaceae</taxon>
        <taxon>BOP clade</taxon>
        <taxon>Oryzoideae</taxon>
        <taxon>Oryzeae</taxon>
        <taxon>Oryzinae</taxon>
        <taxon>Leersia</taxon>
    </lineage>
</organism>
<keyword evidence="3" id="KW-1185">Reference proteome</keyword>
<proteinExistence type="predicted"/>
<evidence type="ECO:0000313" key="2">
    <source>
        <dbReference type="EnsemblPlants" id="LPERR06G12870.1"/>
    </source>
</evidence>
<dbReference type="HOGENOM" id="CLU_2658051_0_0_1"/>
<reference evidence="2 3" key="1">
    <citation type="submission" date="2012-08" db="EMBL/GenBank/DDBJ databases">
        <title>Oryza genome evolution.</title>
        <authorList>
            <person name="Wing R.A."/>
        </authorList>
    </citation>
    <scope>NUCLEOTIDE SEQUENCE</scope>
</reference>
<evidence type="ECO:0000313" key="3">
    <source>
        <dbReference type="Proteomes" id="UP000032180"/>
    </source>
</evidence>
<accession>A0A0D9WQF9</accession>
<evidence type="ECO:0000259" key="1">
    <source>
        <dbReference type="Pfam" id="PF25372"/>
    </source>
</evidence>
<dbReference type="Proteomes" id="UP000032180">
    <property type="component" value="Chromosome 6"/>
</dbReference>
<reference evidence="2" key="3">
    <citation type="submission" date="2015-04" db="UniProtKB">
        <authorList>
            <consortium name="EnsemblPlants"/>
        </authorList>
    </citation>
    <scope>IDENTIFICATION</scope>
</reference>